<keyword evidence="3" id="KW-0813">Transport</keyword>
<dbReference type="InterPro" id="IPR036280">
    <property type="entry name" value="Multihaem_cyt_sf"/>
</dbReference>
<dbReference type="Proteomes" id="UP000682951">
    <property type="component" value="Unassembled WGS sequence"/>
</dbReference>
<reference evidence="10 11" key="1">
    <citation type="submission" date="2021-04" db="EMBL/GenBank/DDBJ databases">
        <title>Molecular and phenotypic characterization and identification of bacterial isolates recovered from the Anatolian ground squirrels (Spermophilus xanthoprymnus) and which have the potential to form a new species in the Campylobacter genus.</title>
        <authorList>
            <person name="Aydin F."/>
            <person name="Abay S."/>
            <person name="Kayman T."/>
            <person name="Karakaya E."/>
            <person name="Mustak H.K."/>
            <person name="Mustak I.B."/>
            <person name="Bilgin N."/>
            <person name="Duzler A."/>
            <person name="Sahin O."/>
            <person name="Guran O."/>
            <person name="Saticioglu I.B."/>
        </authorList>
    </citation>
    <scope>NUCLEOTIDE SEQUENCE [LARGE SCALE GENOMIC DNA]</scope>
    <source>
        <strain evidence="11">faydin-G24</strain>
    </source>
</reference>
<feature type="chain" id="PRO_5046196167" evidence="8">
    <location>
        <begin position="26"/>
        <end position="152"/>
    </location>
</feature>
<comment type="caution">
    <text evidence="10">The sequence shown here is derived from an EMBL/GenBank/DDBJ whole genome shotgun (WGS) entry which is preliminary data.</text>
</comment>
<dbReference type="RefSeq" id="WP_212142159.1">
    <property type="nucleotide sequence ID" value="NZ_JAGSSW010000006.1"/>
</dbReference>
<evidence type="ECO:0000313" key="11">
    <source>
        <dbReference type="Proteomes" id="UP000682951"/>
    </source>
</evidence>
<evidence type="ECO:0000256" key="2">
    <source>
        <dbReference type="ARBA" id="ARBA00004196"/>
    </source>
</evidence>
<dbReference type="EMBL" id="JAGSSW010000006">
    <property type="protein sequence ID" value="MBR8464205.1"/>
    <property type="molecule type" value="Genomic_DNA"/>
</dbReference>
<gene>
    <name evidence="10" type="ORF">KDD93_06480</name>
</gene>
<evidence type="ECO:0000256" key="8">
    <source>
        <dbReference type="SAM" id="SignalP"/>
    </source>
</evidence>
<keyword evidence="8" id="KW-0732">Signal</keyword>
<keyword evidence="4" id="KW-0349">Heme</keyword>
<dbReference type="InterPro" id="IPR012286">
    <property type="entry name" value="Tetrahaem_cytochrome"/>
</dbReference>
<dbReference type="SUPFAM" id="SSF48695">
    <property type="entry name" value="Multiheme cytochromes"/>
    <property type="match status" value="1"/>
</dbReference>
<keyword evidence="6" id="KW-0249">Electron transport</keyword>
<accession>A0ABS5HIW5</accession>
<keyword evidence="5" id="KW-0479">Metal-binding</keyword>
<evidence type="ECO:0000256" key="3">
    <source>
        <dbReference type="ARBA" id="ARBA00022448"/>
    </source>
</evidence>
<feature type="signal peptide" evidence="8">
    <location>
        <begin position="1"/>
        <end position="25"/>
    </location>
</feature>
<dbReference type="Gene3D" id="1.10.1130.10">
    <property type="entry name" value="Flavocytochrome C3, Chain A"/>
    <property type="match status" value="1"/>
</dbReference>
<evidence type="ECO:0000313" key="10">
    <source>
        <dbReference type="EMBL" id="MBR8464205.1"/>
    </source>
</evidence>
<name>A0ABS5HIW5_9BACT</name>
<evidence type="ECO:0000256" key="5">
    <source>
        <dbReference type="ARBA" id="ARBA00022723"/>
    </source>
</evidence>
<keyword evidence="11" id="KW-1185">Reference proteome</keyword>
<dbReference type="Pfam" id="PF14537">
    <property type="entry name" value="Cytochrom_c3_2"/>
    <property type="match status" value="1"/>
</dbReference>
<keyword evidence="7" id="KW-0408">Iron</keyword>
<evidence type="ECO:0000256" key="6">
    <source>
        <dbReference type="ARBA" id="ARBA00022982"/>
    </source>
</evidence>
<protein>
    <submittedName>
        <fullName evidence="10">Cytochrome c3 family protein</fullName>
    </submittedName>
</protein>
<evidence type="ECO:0000259" key="9">
    <source>
        <dbReference type="Pfam" id="PF14537"/>
    </source>
</evidence>
<evidence type="ECO:0000256" key="1">
    <source>
        <dbReference type="ARBA" id="ARBA00001926"/>
    </source>
</evidence>
<feature type="domain" description="Tetrahaem cytochrome" evidence="9">
    <location>
        <begin position="56"/>
        <end position="141"/>
    </location>
</feature>
<comment type="subcellular location">
    <subcellularLocation>
        <location evidence="2">Cell envelope</location>
    </subcellularLocation>
</comment>
<sequence length="152" mass="17279">MKKLNLIKPSFIYILACIFSFSLFAASTTNSAKSDLNVTKIVVSDELRAKYKIKPHHEHLAFDCIDCHSRQGDDPSKFKAIGDNGCMQCHKSKKLIAQRLNFMDTLKANPHNSVHDGPTLYCDECHFEHKESTNMCVECHEHEVPQWMGVTP</sequence>
<evidence type="ECO:0000256" key="4">
    <source>
        <dbReference type="ARBA" id="ARBA00022617"/>
    </source>
</evidence>
<proteinExistence type="predicted"/>
<comment type="cofactor">
    <cofactor evidence="1">
        <name>heme c</name>
        <dbReference type="ChEBI" id="CHEBI:61717"/>
    </cofactor>
</comment>
<evidence type="ECO:0000256" key="7">
    <source>
        <dbReference type="ARBA" id="ARBA00023004"/>
    </source>
</evidence>
<organism evidence="10 11">
    <name type="scientific">Campylobacter anatolicus</name>
    <dbReference type="NCBI Taxonomy" id="2829105"/>
    <lineage>
        <taxon>Bacteria</taxon>
        <taxon>Pseudomonadati</taxon>
        <taxon>Campylobacterota</taxon>
        <taxon>Epsilonproteobacteria</taxon>
        <taxon>Campylobacterales</taxon>
        <taxon>Campylobacteraceae</taxon>
        <taxon>Campylobacter</taxon>
    </lineage>
</organism>